<reference evidence="2" key="1">
    <citation type="journal article" date="2022" name="bioRxiv">
        <title>Sequencing and chromosome-scale assembly of the giantPleurodeles waltlgenome.</title>
        <authorList>
            <person name="Brown T."/>
            <person name="Elewa A."/>
            <person name="Iarovenko S."/>
            <person name="Subramanian E."/>
            <person name="Araus A.J."/>
            <person name="Petzold A."/>
            <person name="Susuki M."/>
            <person name="Suzuki K.-i.T."/>
            <person name="Hayashi T."/>
            <person name="Toyoda A."/>
            <person name="Oliveira C."/>
            <person name="Osipova E."/>
            <person name="Leigh N.D."/>
            <person name="Simon A."/>
            <person name="Yun M.H."/>
        </authorList>
    </citation>
    <scope>NUCLEOTIDE SEQUENCE</scope>
    <source>
        <strain evidence="2">20211129_DDA</strain>
        <tissue evidence="2">Liver</tissue>
    </source>
</reference>
<protein>
    <submittedName>
        <fullName evidence="2">Uncharacterized protein</fullName>
    </submittedName>
</protein>
<keyword evidence="3" id="KW-1185">Reference proteome</keyword>
<evidence type="ECO:0000313" key="2">
    <source>
        <dbReference type="EMBL" id="KAJ1151825.1"/>
    </source>
</evidence>
<name>A0AAV7RK29_PLEWA</name>
<organism evidence="2 3">
    <name type="scientific">Pleurodeles waltl</name>
    <name type="common">Iberian ribbed newt</name>
    <dbReference type="NCBI Taxonomy" id="8319"/>
    <lineage>
        <taxon>Eukaryota</taxon>
        <taxon>Metazoa</taxon>
        <taxon>Chordata</taxon>
        <taxon>Craniata</taxon>
        <taxon>Vertebrata</taxon>
        <taxon>Euteleostomi</taxon>
        <taxon>Amphibia</taxon>
        <taxon>Batrachia</taxon>
        <taxon>Caudata</taxon>
        <taxon>Salamandroidea</taxon>
        <taxon>Salamandridae</taxon>
        <taxon>Pleurodelinae</taxon>
        <taxon>Pleurodeles</taxon>
    </lineage>
</organism>
<feature type="region of interest" description="Disordered" evidence="1">
    <location>
        <begin position="46"/>
        <end position="130"/>
    </location>
</feature>
<dbReference type="AlphaFoldDB" id="A0AAV7RK29"/>
<proteinExistence type="predicted"/>
<feature type="compositionally biased region" description="Basic and acidic residues" evidence="1">
    <location>
        <begin position="87"/>
        <end position="110"/>
    </location>
</feature>
<comment type="caution">
    <text evidence="2">The sequence shown here is derived from an EMBL/GenBank/DDBJ whole genome shotgun (WGS) entry which is preliminary data.</text>
</comment>
<feature type="compositionally biased region" description="Acidic residues" evidence="1">
    <location>
        <begin position="111"/>
        <end position="120"/>
    </location>
</feature>
<evidence type="ECO:0000313" key="3">
    <source>
        <dbReference type="Proteomes" id="UP001066276"/>
    </source>
</evidence>
<dbReference type="Proteomes" id="UP001066276">
    <property type="component" value="Chromosome 5"/>
</dbReference>
<feature type="region of interest" description="Disordered" evidence="1">
    <location>
        <begin position="1"/>
        <end position="24"/>
    </location>
</feature>
<evidence type="ECO:0000256" key="1">
    <source>
        <dbReference type="SAM" id="MobiDB-lite"/>
    </source>
</evidence>
<sequence>MTKRHSSLELGAAKRGETQEPALGFQWGQAARRDTDCGIESCRLSDNAAPGAAESETVFRSCGSDDDPPGCWGNADAGNQSGNPDVRVPERTTKEDGFCAHGAKEGKDTNSEDQEGEDAEHESGSGNIVVSLKIDDQPWENTRAATLDLRHIPGGTWLTKVRSFIKIFSKKGECDGRRRE</sequence>
<accession>A0AAV7RK29</accession>
<gene>
    <name evidence="2" type="ORF">NDU88_004604</name>
</gene>
<dbReference type="EMBL" id="JANPWB010000009">
    <property type="protein sequence ID" value="KAJ1151825.1"/>
    <property type="molecule type" value="Genomic_DNA"/>
</dbReference>